<dbReference type="PANTHER" id="PTHR46244">
    <property type="entry name" value="PHOSPHOENOLPYRUVATE-PROTEIN PHOSPHOTRANSFERASE"/>
    <property type="match status" value="1"/>
</dbReference>
<evidence type="ECO:0000256" key="6">
    <source>
        <dbReference type="ARBA" id="ARBA00012232"/>
    </source>
</evidence>
<dbReference type="PRINTS" id="PR01736">
    <property type="entry name" value="PHPHTRNFRASE"/>
</dbReference>
<organism evidence="23 24">
    <name type="scientific">Paludisphaera mucosa</name>
    <dbReference type="NCBI Taxonomy" id="3030827"/>
    <lineage>
        <taxon>Bacteria</taxon>
        <taxon>Pseudomonadati</taxon>
        <taxon>Planctomycetota</taxon>
        <taxon>Planctomycetia</taxon>
        <taxon>Isosphaerales</taxon>
        <taxon>Isosphaeraceae</taxon>
        <taxon>Paludisphaera</taxon>
    </lineage>
</organism>
<evidence type="ECO:0000259" key="22">
    <source>
        <dbReference type="Pfam" id="PF05524"/>
    </source>
</evidence>
<evidence type="ECO:0000256" key="12">
    <source>
        <dbReference type="ARBA" id="ARBA00022683"/>
    </source>
</evidence>
<evidence type="ECO:0000259" key="20">
    <source>
        <dbReference type="Pfam" id="PF00391"/>
    </source>
</evidence>
<dbReference type="InterPro" id="IPR008731">
    <property type="entry name" value="PTS_EIN"/>
</dbReference>
<protein>
    <recommendedName>
        <fullName evidence="7 17">Phosphoenolpyruvate-protein phosphotransferase</fullName>
        <ecNumber evidence="6 17">2.7.3.9</ecNumber>
    </recommendedName>
    <alternativeName>
        <fullName evidence="16 17">Phosphotransferase system, enzyme I</fullName>
    </alternativeName>
</protein>
<evidence type="ECO:0000256" key="18">
    <source>
        <dbReference type="SAM" id="Coils"/>
    </source>
</evidence>
<dbReference type="EC" id="2.7.3.9" evidence="6 17"/>
<dbReference type="PIRSF" id="PIRSF000732">
    <property type="entry name" value="PTS_enzyme_I"/>
    <property type="match status" value="1"/>
</dbReference>
<keyword evidence="18" id="KW-0175">Coiled coil</keyword>
<dbReference type="NCBIfam" id="TIGR01417">
    <property type="entry name" value="PTS_I_fam"/>
    <property type="match status" value="1"/>
</dbReference>
<dbReference type="Gene3D" id="3.50.30.10">
    <property type="entry name" value="Phosphohistidine domain"/>
    <property type="match status" value="1"/>
</dbReference>
<comment type="caution">
    <text evidence="23">The sequence shown here is derived from an EMBL/GenBank/DDBJ whole genome shotgun (WGS) entry which is preliminary data.</text>
</comment>
<evidence type="ECO:0000259" key="21">
    <source>
        <dbReference type="Pfam" id="PF02896"/>
    </source>
</evidence>
<dbReference type="RefSeq" id="WP_277864307.1">
    <property type="nucleotide sequence ID" value="NZ_JARRAG010000002.1"/>
</dbReference>
<keyword evidence="14 17" id="KW-0418">Kinase</keyword>
<evidence type="ECO:0000256" key="17">
    <source>
        <dbReference type="PIRNR" id="PIRNR000732"/>
    </source>
</evidence>
<evidence type="ECO:0000256" key="10">
    <source>
        <dbReference type="ARBA" id="ARBA00022597"/>
    </source>
</evidence>
<evidence type="ECO:0000256" key="8">
    <source>
        <dbReference type="ARBA" id="ARBA00022448"/>
    </source>
</evidence>
<dbReference type="SUPFAM" id="SSF52009">
    <property type="entry name" value="Phosphohistidine domain"/>
    <property type="match status" value="1"/>
</dbReference>
<evidence type="ECO:0000256" key="19">
    <source>
        <dbReference type="SAM" id="MobiDB-lite"/>
    </source>
</evidence>
<comment type="function">
    <text evidence="3 17">General (non sugar-specific) component of the phosphoenolpyruvate-dependent sugar phosphotransferase system (sugar PTS). This major carbohydrate active-transport system catalyzes the phosphorylation of incoming sugar substrates concomitantly with their translocation across the cell membrane. Enzyme I transfers the phosphoryl group from phosphoenolpyruvate (PEP) to the phosphoryl carrier protein (HPr).</text>
</comment>
<feature type="domain" description="Phosphotransferase system enzyme I N-terminal" evidence="22">
    <location>
        <begin position="50"/>
        <end position="173"/>
    </location>
</feature>
<feature type="coiled-coil region" evidence="18">
    <location>
        <begin position="80"/>
        <end position="107"/>
    </location>
</feature>
<evidence type="ECO:0000256" key="1">
    <source>
        <dbReference type="ARBA" id="ARBA00000683"/>
    </source>
</evidence>
<dbReference type="PROSITE" id="PS00742">
    <property type="entry name" value="PEP_ENZYMES_2"/>
    <property type="match status" value="1"/>
</dbReference>
<feature type="domain" description="PEP-utilising enzyme mobile" evidence="20">
    <location>
        <begin position="204"/>
        <end position="273"/>
    </location>
</feature>
<dbReference type="Proteomes" id="UP001216907">
    <property type="component" value="Unassembled WGS sequence"/>
</dbReference>
<evidence type="ECO:0000256" key="4">
    <source>
        <dbReference type="ARBA" id="ARBA00004496"/>
    </source>
</evidence>
<dbReference type="Gene3D" id="1.10.274.10">
    <property type="entry name" value="PtsI, HPr-binding domain"/>
    <property type="match status" value="1"/>
</dbReference>
<evidence type="ECO:0000256" key="11">
    <source>
        <dbReference type="ARBA" id="ARBA00022679"/>
    </source>
</evidence>
<comment type="catalytic activity">
    <reaction evidence="1 17">
        <text>L-histidyl-[protein] + phosphoenolpyruvate = N(pros)-phospho-L-histidyl-[protein] + pyruvate</text>
        <dbReference type="Rhea" id="RHEA:23880"/>
        <dbReference type="Rhea" id="RHEA-COMP:9745"/>
        <dbReference type="Rhea" id="RHEA-COMP:9746"/>
        <dbReference type="ChEBI" id="CHEBI:15361"/>
        <dbReference type="ChEBI" id="CHEBI:29979"/>
        <dbReference type="ChEBI" id="CHEBI:58702"/>
        <dbReference type="ChEBI" id="CHEBI:64837"/>
        <dbReference type="EC" id="2.7.3.9"/>
    </reaction>
</comment>
<keyword evidence="8 17" id="KW-0813">Transport</keyword>
<keyword evidence="12 17" id="KW-0598">Phosphotransferase system</keyword>
<keyword evidence="11 17" id="KW-0808">Transferase</keyword>
<evidence type="ECO:0000256" key="14">
    <source>
        <dbReference type="ARBA" id="ARBA00022777"/>
    </source>
</evidence>
<dbReference type="InterPro" id="IPR036637">
    <property type="entry name" value="Phosphohistidine_dom_sf"/>
</dbReference>
<gene>
    <name evidence="23" type="primary">ptsP</name>
    <name evidence="23" type="ORF">PZE19_30105</name>
</gene>
<evidence type="ECO:0000313" key="24">
    <source>
        <dbReference type="Proteomes" id="UP001216907"/>
    </source>
</evidence>
<proteinExistence type="inferred from homology"/>
<keyword evidence="10 17" id="KW-0762">Sugar transport</keyword>
<evidence type="ECO:0000256" key="3">
    <source>
        <dbReference type="ARBA" id="ARBA00002728"/>
    </source>
</evidence>
<dbReference type="GO" id="GO:0008965">
    <property type="term" value="F:phosphoenolpyruvate-protein phosphotransferase activity"/>
    <property type="evidence" value="ECO:0007669"/>
    <property type="project" value="UniProtKB-EC"/>
</dbReference>
<dbReference type="SUPFAM" id="SSF51621">
    <property type="entry name" value="Phosphoenolpyruvate/pyruvate domain"/>
    <property type="match status" value="1"/>
</dbReference>
<feature type="compositionally biased region" description="Low complexity" evidence="19">
    <location>
        <begin position="32"/>
        <end position="43"/>
    </location>
</feature>
<sequence length="631" mass="66653">MTLGIDDTSWNGDGRPATPAAAPTSTPPSPDPALAARPEPAETAPEQVFRGIGVSPGIAIGPVVVLDHQGLRLPPRKVAAEAVAAEVARLDEALAAAAAECAQAEAEARQRLGPQYAEILAAHTAMIGDPQLRADARGRIEQHRISAEHAVIEVLEGHAGRLESLADSHLAARAADVRDIEARIVGKLAGRRPKSFQDDLAAPSLVLAHDLTPSDAAQLDPRRVLGFATEAGGRASHTAIVAAALEIPAVAGVGSLLDHARSARRAILDGEEGLVILDPAPPTLERYQAAAEQRSARYRTLSEEAGLPAVTLDGAEVGLWGNIEFVDEAAACLKWGAAGVGLYRTEFLYLRSIAPPTEEEQFEAYAEAVRSLQGRPIVIRTLDLGADKLSPHLGGGVEANPALGLRSLRFSLRRPELFRTQLRALLRASALGDVRVLLPLVTTLDELRRARAVLGEVAAELRAEGRPLREALPVGIMVEVPASALMADRFAKEVDFFSIGTNDLIQYTLAVDRTNETVADLYSAADPAVLRLIARVVEAAAARGIPCGVCGSMGGELLYTTFLLGLGVRELSMPPHQLPEVRRLIRGVRLDRAREVAAEALRLDTAGEVVALLESALLPMISDAATGAPAG</sequence>
<evidence type="ECO:0000313" key="23">
    <source>
        <dbReference type="EMBL" id="MDG3008039.1"/>
    </source>
</evidence>
<keyword evidence="15 17" id="KW-0460">Magnesium</keyword>
<evidence type="ECO:0000256" key="7">
    <source>
        <dbReference type="ARBA" id="ARBA00016544"/>
    </source>
</evidence>
<comment type="cofactor">
    <cofactor evidence="2 17">
        <name>Mg(2+)</name>
        <dbReference type="ChEBI" id="CHEBI:18420"/>
    </cofactor>
</comment>
<dbReference type="InterPro" id="IPR000121">
    <property type="entry name" value="PEP_util_C"/>
</dbReference>
<dbReference type="InterPro" id="IPR050499">
    <property type="entry name" value="PEP-utilizing_PTS_enzyme"/>
</dbReference>
<dbReference type="InterPro" id="IPR024692">
    <property type="entry name" value="PTS_EI"/>
</dbReference>
<dbReference type="InterPro" id="IPR006318">
    <property type="entry name" value="PTS_EI-like"/>
</dbReference>
<dbReference type="SUPFAM" id="SSF47831">
    <property type="entry name" value="Enzyme I of the PEP:sugar phosphotransferase system HPr-binding (sub)domain"/>
    <property type="match status" value="1"/>
</dbReference>
<dbReference type="Pfam" id="PF00391">
    <property type="entry name" value="PEP-utilizers"/>
    <property type="match status" value="1"/>
</dbReference>
<feature type="region of interest" description="Disordered" evidence="19">
    <location>
        <begin position="1"/>
        <end position="43"/>
    </location>
</feature>
<evidence type="ECO:0000256" key="16">
    <source>
        <dbReference type="ARBA" id="ARBA00033235"/>
    </source>
</evidence>
<evidence type="ECO:0000256" key="15">
    <source>
        <dbReference type="ARBA" id="ARBA00022842"/>
    </source>
</evidence>
<keyword evidence="24" id="KW-1185">Reference proteome</keyword>
<dbReference type="EMBL" id="JARRAG010000002">
    <property type="protein sequence ID" value="MDG3008039.1"/>
    <property type="molecule type" value="Genomic_DNA"/>
</dbReference>
<dbReference type="InterPro" id="IPR036618">
    <property type="entry name" value="PtsI_HPr-bd_sf"/>
</dbReference>
<keyword evidence="9 17" id="KW-0963">Cytoplasm</keyword>
<dbReference type="Pfam" id="PF02896">
    <property type="entry name" value="PEP-utilizers_C"/>
    <property type="match status" value="1"/>
</dbReference>
<dbReference type="InterPro" id="IPR008279">
    <property type="entry name" value="PEP-util_enz_mobile_dom"/>
</dbReference>
<evidence type="ECO:0000256" key="13">
    <source>
        <dbReference type="ARBA" id="ARBA00022723"/>
    </source>
</evidence>
<dbReference type="PANTHER" id="PTHR46244:SF3">
    <property type="entry name" value="PHOSPHOENOLPYRUVATE-PROTEIN PHOSPHOTRANSFERASE"/>
    <property type="match status" value="1"/>
</dbReference>
<dbReference type="InterPro" id="IPR023151">
    <property type="entry name" value="PEP_util_CS"/>
</dbReference>
<evidence type="ECO:0000256" key="9">
    <source>
        <dbReference type="ARBA" id="ARBA00022490"/>
    </source>
</evidence>
<dbReference type="Pfam" id="PF05524">
    <property type="entry name" value="PEP-utilisers_N"/>
    <property type="match status" value="1"/>
</dbReference>
<comment type="similarity">
    <text evidence="5 17">Belongs to the PEP-utilizing enzyme family.</text>
</comment>
<evidence type="ECO:0000256" key="5">
    <source>
        <dbReference type="ARBA" id="ARBA00007837"/>
    </source>
</evidence>
<reference evidence="23 24" key="1">
    <citation type="submission" date="2023-03" db="EMBL/GenBank/DDBJ databases">
        <title>Paludisphaera mucosa sp. nov. a novel planctomycete from northern fen.</title>
        <authorList>
            <person name="Ivanova A."/>
        </authorList>
    </citation>
    <scope>NUCLEOTIDE SEQUENCE [LARGE SCALE GENOMIC DNA]</scope>
    <source>
        <strain evidence="23 24">Pla2</strain>
    </source>
</reference>
<keyword evidence="13 17" id="KW-0479">Metal-binding</keyword>
<comment type="subcellular location">
    <subcellularLocation>
        <location evidence="4 17">Cytoplasm</location>
    </subcellularLocation>
</comment>
<dbReference type="Gene3D" id="3.20.20.60">
    <property type="entry name" value="Phosphoenolpyruvate-binding domains"/>
    <property type="match status" value="1"/>
</dbReference>
<evidence type="ECO:0000256" key="2">
    <source>
        <dbReference type="ARBA" id="ARBA00001946"/>
    </source>
</evidence>
<name>A0ABT6FKI6_9BACT</name>
<feature type="domain" description="PEP-utilising enzyme C-terminal" evidence="21">
    <location>
        <begin position="305"/>
        <end position="588"/>
    </location>
</feature>
<accession>A0ABT6FKI6</accession>
<dbReference type="InterPro" id="IPR040442">
    <property type="entry name" value="Pyrv_kinase-like_dom_sf"/>
</dbReference>
<dbReference type="InterPro" id="IPR015813">
    <property type="entry name" value="Pyrv/PenolPyrv_kinase-like_dom"/>
</dbReference>